<sequence length="111" mass="12098">MSHCASLRCSFPVRLLPLPAPAGCGHAKPYVPLGIRASERRRASLAGLASPRPANPWRSHRQAVNPPRVIVQPPERSPQAATVMTGCGSNDMVNGRKNARREYRVKVLLIV</sequence>
<dbReference type="RefSeq" id="WP_233481504.1">
    <property type="nucleotide sequence ID" value="NZ_CP013970.1"/>
</dbReference>
<feature type="region of interest" description="Disordered" evidence="1">
    <location>
        <begin position="44"/>
        <end position="93"/>
    </location>
</feature>
<dbReference type="EMBL" id="CP013970">
    <property type="protein sequence ID" value="AXF77077.1"/>
    <property type="molecule type" value="Genomic_DNA"/>
</dbReference>
<reference evidence="2 3" key="1">
    <citation type="submission" date="2016-01" db="EMBL/GenBank/DDBJ databases">
        <authorList>
            <person name="Oliw E.H."/>
        </authorList>
    </citation>
    <scope>NUCLEOTIDE SEQUENCE [LARGE SCALE GENOMIC DNA]</scope>
    <source>
        <strain evidence="2 3">MDcuke</strain>
    </source>
</reference>
<name>A0A345CUG0_9GAMM</name>
<accession>A0A345CUG0</accession>
<dbReference type="Proteomes" id="UP000264980">
    <property type="component" value="Chromosome"/>
</dbReference>
<protein>
    <submittedName>
        <fullName evidence="2">Uncharacterized protein</fullName>
    </submittedName>
</protein>
<evidence type="ECO:0000313" key="3">
    <source>
        <dbReference type="Proteomes" id="UP000264980"/>
    </source>
</evidence>
<proteinExistence type="predicted"/>
<organism evidence="2 3">
    <name type="scientific">Erwinia tracheiphila</name>
    <dbReference type="NCBI Taxonomy" id="65700"/>
    <lineage>
        <taxon>Bacteria</taxon>
        <taxon>Pseudomonadati</taxon>
        <taxon>Pseudomonadota</taxon>
        <taxon>Gammaproteobacteria</taxon>
        <taxon>Enterobacterales</taxon>
        <taxon>Erwiniaceae</taxon>
        <taxon>Erwinia</taxon>
    </lineage>
</organism>
<feature type="compositionally biased region" description="Polar residues" evidence="1">
    <location>
        <begin position="79"/>
        <end position="92"/>
    </location>
</feature>
<gene>
    <name evidence="2" type="ORF">AV903_15350</name>
</gene>
<evidence type="ECO:0000313" key="2">
    <source>
        <dbReference type="EMBL" id="AXF77077.1"/>
    </source>
</evidence>
<evidence type="ECO:0000256" key="1">
    <source>
        <dbReference type="SAM" id="MobiDB-lite"/>
    </source>
</evidence>
<dbReference type="AlphaFoldDB" id="A0A345CUG0"/>